<proteinExistence type="inferred from homology"/>
<evidence type="ECO:0000313" key="7">
    <source>
        <dbReference type="Proteomes" id="UP000038045"/>
    </source>
</evidence>
<dbReference type="AlphaFoldDB" id="A0A0N4Z737"/>
<dbReference type="GO" id="GO:0034244">
    <property type="term" value="P:negative regulation of transcription elongation by RNA polymerase II"/>
    <property type="evidence" value="ECO:0007669"/>
    <property type="project" value="TreeGrafter"/>
</dbReference>
<evidence type="ECO:0000256" key="1">
    <source>
        <dbReference type="ARBA" id="ARBA00004123"/>
    </source>
</evidence>
<dbReference type="InterPro" id="IPR006942">
    <property type="entry name" value="TH1"/>
</dbReference>
<comment type="subcellular location">
    <subcellularLocation>
        <location evidence="1">Nucleus</location>
    </subcellularLocation>
</comment>
<keyword evidence="5" id="KW-0804">Transcription</keyword>
<dbReference type="InterPro" id="IPR016024">
    <property type="entry name" value="ARM-type_fold"/>
</dbReference>
<evidence type="ECO:0000256" key="6">
    <source>
        <dbReference type="ARBA" id="ARBA00023242"/>
    </source>
</evidence>
<evidence type="ECO:0000256" key="3">
    <source>
        <dbReference type="ARBA" id="ARBA00022491"/>
    </source>
</evidence>
<organism evidence="7 8">
    <name type="scientific">Parastrongyloides trichosuri</name>
    <name type="common">Possum-specific nematode worm</name>
    <dbReference type="NCBI Taxonomy" id="131310"/>
    <lineage>
        <taxon>Eukaryota</taxon>
        <taxon>Metazoa</taxon>
        <taxon>Ecdysozoa</taxon>
        <taxon>Nematoda</taxon>
        <taxon>Chromadorea</taxon>
        <taxon>Rhabditida</taxon>
        <taxon>Tylenchina</taxon>
        <taxon>Panagrolaimomorpha</taxon>
        <taxon>Strongyloidoidea</taxon>
        <taxon>Strongyloididae</taxon>
        <taxon>Parastrongyloides</taxon>
    </lineage>
</organism>
<accession>A0A0N4Z737</accession>
<dbReference type="STRING" id="131310.A0A0N4Z737"/>
<protein>
    <submittedName>
        <fullName evidence="8">Negative elongation factor D</fullName>
    </submittedName>
</protein>
<dbReference type="GO" id="GO:0003723">
    <property type="term" value="F:RNA binding"/>
    <property type="evidence" value="ECO:0007669"/>
    <property type="project" value="TreeGrafter"/>
</dbReference>
<keyword evidence="3" id="KW-0678">Repressor</keyword>
<evidence type="ECO:0000313" key="8">
    <source>
        <dbReference type="WBParaSite" id="PTRK_0000299100.1"/>
    </source>
</evidence>
<dbReference type="WBParaSite" id="PTRK_0000299100.1">
    <property type="protein sequence ID" value="PTRK_0000299100.1"/>
    <property type="gene ID" value="PTRK_0000299100"/>
</dbReference>
<dbReference type="Proteomes" id="UP000038045">
    <property type="component" value="Unplaced"/>
</dbReference>
<evidence type="ECO:0000256" key="4">
    <source>
        <dbReference type="ARBA" id="ARBA00023015"/>
    </source>
</evidence>
<keyword evidence="6" id="KW-0539">Nucleus</keyword>
<dbReference type="PANTHER" id="PTHR12144:SF0">
    <property type="entry name" value="NEGATIVE ELONGATION FACTOR C_D"/>
    <property type="match status" value="1"/>
</dbReference>
<keyword evidence="4" id="KW-0805">Transcription regulation</keyword>
<dbReference type="Pfam" id="PF04858">
    <property type="entry name" value="TH1"/>
    <property type="match status" value="1"/>
</dbReference>
<comment type="similarity">
    <text evidence="2">Belongs to the NELF-D family.</text>
</comment>
<dbReference type="SUPFAM" id="SSF48371">
    <property type="entry name" value="ARM repeat"/>
    <property type="match status" value="1"/>
</dbReference>
<name>A0A0N4Z737_PARTI</name>
<evidence type="ECO:0000256" key="5">
    <source>
        <dbReference type="ARBA" id="ARBA00023163"/>
    </source>
</evidence>
<dbReference type="GO" id="GO:0032021">
    <property type="term" value="C:NELF complex"/>
    <property type="evidence" value="ECO:0007669"/>
    <property type="project" value="TreeGrafter"/>
</dbReference>
<sequence>MERNSDYNKDDQVNIRKILSLPDAILQPEVTEIVDDFISSGGTEDEAYDLLSGSFEGIIQMANELACLLTEITYEKPPEGDVRLKKKGKKKKEEKKDEIPPISEEVSCIITDAMKDILVKHFSPETADKLIESNQGDIAVNIVNSLTNADSWRPIVYRLIQEHPNSSLLSVCLKFISQLGYHNEICNIPMATNQLDIFSRIVNSSLKKLLESHKYGTGTAEYEKAFMEFVKIASFGEHSYIFTTSLLLSMYNGNDGKKKAAIGHIYEELNKYCYQNDYDYTSSTIPMLNSTINPISNEVVSAYQTIIKKKSVNPADMLTLYNAYTVQSNPPPIYFLRDIVFMELLVNVIFTKGSTENIKTHRHNYVYLLAYASCVTERVHGSTRIHNRSEVDGLVEEIEKFLKIIDNSEDFGIVYNTLEEMIKQPIIAVGCLQYIKSGITSQHYAIEPHISHYVLIDDISSGHPNLRDRVFQTLNQIFSHISSLNEESAEVIIQKQKHIIHRYLHLFSTGYVIPVIRHLEEMYETNQMDVSLMRLFAVEVIDLISPPYSIQFSKTFLPIILNNDIFHDDLFDKMNLQNLIEEMESS</sequence>
<keyword evidence="7" id="KW-1185">Reference proteome</keyword>
<evidence type="ECO:0000256" key="2">
    <source>
        <dbReference type="ARBA" id="ARBA00005726"/>
    </source>
</evidence>
<reference evidence="8" key="1">
    <citation type="submission" date="2017-02" db="UniProtKB">
        <authorList>
            <consortium name="WormBaseParasite"/>
        </authorList>
    </citation>
    <scope>IDENTIFICATION</scope>
</reference>
<dbReference type="PANTHER" id="PTHR12144">
    <property type="entry name" value="NEGATIVE ELONGATION FACTOR D"/>
    <property type="match status" value="1"/>
</dbReference>